<protein>
    <submittedName>
        <fullName evidence="2">Uncharacterized protein</fullName>
    </submittedName>
</protein>
<accession>A0ABN9PL19</accession>
<keyword evidence="3" id="KW-1185">Reference proteome</keyword>
<evidence type="ECO:0000313" key="3">
    <source>
        <dbReference type="Proteomes" id="UP001189429"/>
    </source>
</evidence>
<dbReference type="EMBL" id="CAUYUJ010001023">
    <property type="protein sequence ID" value="CAK0793733.1"/>
    <property type="molecule type" value="Genomic_DNA"/>
</dbReference>
<comment type="caution">
    <text evidence="2">The sequence shown here is derived from an EMBL/GenBank/DDBJ whole genome shotgun (WGS) entry which is preliminary data.</text>
</comment>
<sequence>VRCGPRRRSLPRRQRQILVLPNSPLFFAFTKRPTFAAMPISKEILMHGVAVALVTAHLLGGSSPWVSKSTAVTVAIVQSVNALGALAARPYQQRVEAQRRRKARPDDELAASLVATESWLTVAARCRPSARGVAALQFAGGGCVIFALARGLKLSGALTKPQHAVLPALVLALGARLLLRALAGGRKPEQESAGELEPEHADDEDECSDPAEDPYRPSFWEDLTEQESAEGPPSSEQTSADVYLKCVLGM</sequence>
<proteinExistence type="predicted"/>
<feature type="compositionally biased region" description="Acidic residues" evidence="1">
    <location>
        <begin position="192"/>
        <end position="212"/>
    </location>
</feature>
<evidence type="ECO:0000313" key="2">
    <source>
        <dbReference type="EMBL" id="CAK0793733.1"/>
    </source>
</evidence>
<feature type="region of interest" description="Disordered" evidence="1">
    <location>
        <begin position="187"/>
        <end position="240"/>
    </location>
</feature>
<name>A0ABN9PL19_9DINO</name>
<dbReference type="EMBL" id="CAUYUJ010001023">
    <property type="protein sequence ID" value="CAK0793732.1"/>
    <property type="molecule type" value="Genomic_DNA"/>
</dbReference>
<reference evidence="2" key="1">
    <citation type="submission" date="2023-10" db="EMBL/GenBank/DDBJ databases">
        <authorList>
            <person name="Chen Y."/>
            <person name="Shah S."/>
            <person name="Dougan E. K."/>
            <person name="Thang M."/>
            <person name="Chan C."/>
        </authorList>
    </citation>
    <scope>NUCLEOTIDE SEQUENCE [LARGE SCALE GENOMIC DNA]</scope>
</reference>
<dbReference type="Proteomes" id="UP001189429">
    <property type="component" value="Unassembled WGS sequence"/>
</dbReference>
<organism evidence="2 3">
    <name type="scientific">Prorocentrum cordatum</name>
    <dbReference type="NCBI Taxonomy" id="2364126"/>
    <lineage>
        <taxon>Eukaryota</taxon>
        <taxon>Sar</taxon>
        <taxon>Alveolata</taxon>
        <taxon>Dinophyceae</taxon>
        <taxon>Prorocentrales</taxon>
        <taxon>Prorocentraceae</taxon>
        <taxon>Prorocentrum</taxon>
    </lineage>
</organism>
<evidence type="ECO:0000256" key="1">
    <source>
        <dbReference type="SAM" id="MobiDB-lite"/>
    </source>
</evidence>
<gene>
    <name evidence="2" type="ORF">PCOR1329_LOCUS3938</name>
</gene>
<feature type="non-terminal residue" evidence="2">
    <location>
        <position position="1"/>
    </location>
</feature>